<organism evidence="2 3">
    <name type="scientific">Capronia epimyces CBS 606.96</name>
    <dbReference type="NCBI Taxonomy" id="1182542"/>
    <lineage>
        <taxon>Eukaryota</taxon>
        <taxon>Fungi</taxon>
        <taxon>Dikarya</taxon>
        <taxon>Ascomycota</taxon>
        <taxon>Pezizomycotina</taxon>
        <taxon>Eurotiomycetes</taxon>
        <taxon>Chaetothyriomycetidae</taxon>
        <taxon>Chaetothyriales</taxon>
        <taxon>Herpotrichiellaceae</taxon>
        <taxon>Capronia</taxon>
    </lineage>
</organism>
<dbReference type="RefSeq" id="XP_007732579.1">
    <property type="nucleotide sequence ID" value="XM_007734389.1"/>
</dbReference>
<feature type="domain" description="ABM" evidence="1">
    <location>
        <begin position="13"/>
        <end position="65"/>
    </location>
</feature>
<dbReference type="Gene3D" id="3.30.70.100">
    <property type="match status" value="1"/>
</dbReference>
<dbReference type="EMBL" id="AMGY01000003">
    <property type="protein sequence ID" value="EXJ87300.1"/>
    <property type="molecule type" value="Genomic_DNA"/>
</dbReference>
<proteinExistence type="predicted"/>
<evidence type="ECO:0000313" key="2">
    <source>
        <dbReference type="EMBL" id="EXJ87300.1"/>
    </source>
</evidence>
<keyword evidence="3" id="KW-1185">Reference proteome</keyword>
<gene>
    <name evidence="2" type="ORF">A1O3_04259</name>
</gene>
<dbReference type="AlphaFoldDB" id="W9YCA0"/>
<name>W9YCA0_9EURO</name>
<dbReference type="HOGENOM" id="CLU_147503_1_0_1"/>
<dbReference type="Proteomes" id="UP000019478">
    <property type="component" value="Unassembled WGS sequence"/>
</dbReference>
<dbReference type="GeneID" id="19168379"/>
<dbReference type="eggNOG" id="ENOG502S55M">
    <property type="taxonomic scope" value="Eukaryota"/>
</dbReference>
<reference evidence="2 3" key="1">
    <citation type="submission" date="2013-03" db="EMBL/GenBank/DDBJ databases">
        <title>The Genome Sequence of Capronia epimyces CBS 606.96.</title>
        <authorList>
            <consortium name="The Broad Institute Genomics Platform"/>
            <person name="Cuomo C."/>
            <person name="de Hoog S."/>
            <person name="Gorbushina A."/>
            <person name="Walker B."/>
            <person name="Young S.K."/>
            <person name="Zeng Q."/>
            <person name="Gargeya S."/>
            <person name="Fitzgerald M."/>
            <person name="Haas B."/>
            <person name="Abouelleil A."/>
            <person name="Allen A.W."/>
            <person name="Alvarado L."/>
            <person name="Arachchi H.M."/>
            <person name="Berlin A.M."/>
            <person name="Chapman S.B."/>
            <person name="Gainer-Dewar J."/>
            <person name="Goldberg J."/>
            <person name="Griggs A."/>
            <person name="Gujja S."/>
            <person name="Hansen M."/>
            <person name="Howarth C."/>
            <person name="Imamovic A."/>
            <person name="Ireland A."/>
            <person name="Larimer J."/>
            <person name="McCowan C."/>
            <person name="Murphy C."/>
            <person name="Pearson M."/>
            <person name="Poon T.W."/>
            <person name="Priest M."/>
            <person name="Roberts A."/>
            <person name="Saif S."/>
            <person name="Shea T."/>
            <person name="Sisk P."/>
            <person name="Sykes S."/>
            <person name="Wortman J."/>
            <person name="Nusbaum C."/>
            <person name="Birren B."/>
        </authorList>
    </citation>
    <scope>NUCLEOTIDE SEQUENCE [LARGE SCALE GENOMIC DNA]</scope>
    <source>
        <strain evidence="2 3">CBS 606.96</strain>
    </source>
</reference>
<evidence type="ECO:0000313" key="3">
    <source>
        <dbReference type="Proteomes" id="UP000019478"/>
    </source>
</evidence>
<accession>W9YCA0</accession>
<dbReference type="OrthoDB" id="4126315at2759"/>
<evidence type="ECO:0000259" key="1">
    <source>
        <dbReference type="Pfam" id="PF03992"/>
    </source>
</evidence>
<protein>
    <recommendedName>
        <fullName evidence="1">ABM domain-containing protein</fullName>
    </recommendedName>
</protein>
<dbReference type="Pfam" id="PF03992">
    <property type="entry name" value="ABM"/>
    <property type="match status" value="1"/>
</dbReference>
<dbReference type="InterPro" id="IPR011008">
    <property type="entry name" value="Dimeric_a/b-barrel"/>
</dbReference>
<dbReference type="InterPro" id="IPR007138">
    <property type="entry name" value="ABM_dom"/>
</dbReference>
<sequence length="121" mass="14075">MASPFKTTQTTLYVTIRVDPSNIEPFLAALRPCWEAVCREPECLYFDISHSPSEPGTFHFVEVWAMDKKTFLEHQLKKPYYEPYEAATRPMWLTERKLEFLARVDGWSYVDSAYLAGSVQT</sequence>
<dbReference type="SUPFAM" id="SSF54909">
    <property type="entry name" value="Dimeric alpha+beta barrel"/>
    <property type="match status" value="1"/>
</dbReference>
<comment type="caution">
    <text evidence="2">The sequence shown here is derived from an EMBL/GenBank/DDBJ whole genome shotgun (WGS) entry which is preliminary data.</text>
</comment>